<feature type="domain" description="Histidine kinase" evidence="16">
    <location>
        <begin position="270"/>
        <end position="472"/>
    </location>
</feature>
<evidence type="ECO:0000313" key="18">
    <source>
        <dbReference type="EMBL" id="MBW6400984.1"/>
    </source>
</evidence>
<evidence type="ECO:0000256" key="7">
    <source>
        <dbReference type="ARBA" id="ARBA00022679"/>
    </source>
</evidence>
<evidence type="ECO:0000313" key="19">
    <source>
        <dbReference type="Proteomes" id="UP001196565"/>
    </source>
</evidence>
<dbReference type="SUPFAM" id="SSF47384">
    <property type="entry name" value="Homodimeric domain of signal transducing histidine kinase"/>
    <property type="match status" value="1"/>
</dbReference>
<dbReference type="Pfam" id="PF00512">
    <property type="entry name" value="HisKA"/>
    <property type="match status" value="1"/>
</dbReference>
<dbReference type="Proteomes" id="UP001196565">
    <property type="component" value="Unassembled WGS sequence"/>
</dbReference>
<dbReference type="SUPFAM" id="SSF55874">
    <property type="entry name" value="ATPase domain of HSP90 chaperone/DNA topoisomerase II/histidine kinase"/>
    <property type="match status" value="1"/>
</dbReference>
<dbReference type="EC" id="2.7.13.3" evidence="3"/>
<evidence type="ECO:0000259" key="17">
    <source>
        <dbReference type="PROSITE" id="PS50885"/>
    </source>
</evidence>
<dbReference type="InterPro" id="IPR050980">
    <property type="entry name" value="2C_sensor_his_kinase"/>
</dbReference>
<dbReference type="InterPro" id="IPR036890">
    <property type="entry name" value="HATPase_C_sf"/>
</dbReference>
<evidence type="ECO:0000256" key="15">
    <source>
        <dbReference type="SAM" id="Phobius"/>
    </source>
</evidence>
<dbReference type="PROSITE" id="PS50109">
    <property type="entry name" value="HIS_KIN"/>
    <property type="match status" value="1"/>
</dbReference>
<evidence type="ECO:0000256" key="14">
    <source>
        <dbReference type="ARBA" id="ARBA00023136"/>
    </source>
</evidence>
<evidence type="ECO:0000259" key="16">
    <source>
        <dbReference type="PROSITE" id="PS50109"/>
    </source>
</evidence>
<dbReference type="InterPro" id="IPR003661">
    <property type="entry name" value="HisK_dim/P_dom"/>
</dbReference>
<dbReference type="PRINTS" id="PR00344">
    <property type="entry name" value="BCTRLSENSOR"/>
</dbReference>
<feature type="transmembrane region" description="Helical" evidence="15">
    <location>
        <begin position="43"/>
        <end position="63"/>
    </location>
</feature>
<dbReference type="Pfam" id="PF00672">
    <property type="entry name" value="HAMP"/>
    <property type="match status" value="1"/>
</dbReference>
<proteinExistence type="predicted"/>
<evidence type="ECO:0000256" key="9">
    <source>
        <dbReference type="ARBA" id="ARBA00022741"/>
    </source>
</evidence>
<dbReference type="PANTHER" id="PTHR44936:SF5">
    <property type="entry name" value="SENSOR HISTIDINE KINASE ENVZ"/>
    <property type="match status" value="1"/>
</dbReference>
<evidence type="ECO:0000256" key="13">
    <source>
        <dbReference type="ARBA" id="ARBA00023012"/>
    </source>
</evidence>
<dbReference type="Gene3D" id="1.10.287.130">
    <property type="match status" value="1"/>
</dbReference>
<evidence type="ECO:0000256" key="11">
    <source>
        <dbReference type="ARBA" id="ARBA00022840"/>
    </source>
</evidence>
<dbReference type="SMART" id="SM00387">
    <property type="entry name" value="HATPase_c"/>
    <property type="match status" value="1"/>
</dbReference>
<keyword evidence="12 15" id="KW-1133">Transmembrane helix</keyword>
<dbReference type="InterPro" id="IPR003594">
    <property type="entry name" value="HATPase_dom"/>
</dbReference>
<keyword evidence="8 15" id="KW-0812">Transmembrane</keyword>
<dbReference type="Pfam" id="PF02518">
    <property type="entry name" value="HATPase_c"/>
    <property type="match status" value="1"/>
</dbReference>
<evidence type="ECO:0000256" key="12">
    <source>
        <dbReference type="ARBA" id="ARBA00022989"/>
    </source>
</evidence>
<keyword evidence="6" id="KW-0597">Phosphoprotein</keyword>
<keyword evidence="9" id="KW-0547">Nucleotide-binding</keyword>
<keyword evidence="14 15" id="KW-0472">Membrane</keyword>
<dbReference type="Gene3D" id="3.30.565.10">
    <property type="entry name" value="Histidine kinase-like ATPase, C-terminal domain"/>
    <property type="match status" value="1"/>
</dbReference>
<evidence type="ECO:0000256" key="2">
    <source>
        <dbReference type="ARBA" id="ARBA00004429"/>
    </source>
</evidence>
<dbReference type="PANTHER" id="PTHR44936">
    <property type="entry name" value="SENSOR PROTEIN CREC"/>
    <property type="match status" value="1"/>
</dbReference>
<feature type="transmembrane region" description="Helical" evidence="15">
    <location>
        <begin position="188"/>
        <end position="210"/>
    </location>
</feature>
<feature type="domain" description="HAMP" evidence="17">
    <location>
        <begin position="210"/>
        <end position="262"/>
    </location>
</feature>
<evidence type="ECO:0000256" key="1">
    <source>
        <dbReference type="ARBA" id="ARBA00000085"/>
    </source>
</evidence>
<evidence type="ECO:0000256" key="10">
    <source>
        <dbReference type="ARBA" id="ARBA00022777"/>
    </source>
</evidence>
<dbReference type="SMART" id="SM00304">
    <property type="entry name" value="HAMP"/>
    <property type="match status" value="1"/>
</dbReference>
<name>A0ABS7AIL4_9PROT</name>
<keyword evidence="11" id="KW-0067">ATP-binding</keyword>
<gene>
    <name evidence="18" type="ORF">KPL78_24205</name>
</gene>
<comment type="subcellular location">
    <subcellularLocation>
        <location evidence="2">Cell inner membrane</location>
        <topology evidence="2">Multi-pass membrane protein</topology>
    </subcellularLocation>
</comment>
<accession>A0ABS7AIL4</accession>
<keyword evidence="4" id="KW-1003">Cell membrane</keyword>
<sequence>MCWRRRWSVADGTIPPAAEVRPAAPVAEPRRRGWPASLGGRTAFWLILALMLVQAAGLTIHALDRVDLQRFIQAREIAGRAFGAWRTAVLAPSDRREQMLSDLDLPEGLSVELEDHPAVRSGAPPPPPDVVRLFRLDLLNSGPQRLRPREVRLGPDLPGGVRVAMRLPDGQWLNIRIRMPPPRPWHSTTFLAAFVLMTVAAMLLILGAVARLMRPVRLLAAAADRLGRDVNAPPMDETGPSEVATAARAFNLMAERIRRFVADRTQMLAAIGHDLRTPITRLRLRAEFMDDDEQRRKMLSDLDEMEQMIAATLAFARDDAAAEPASPLDLAALCRTVADEAADAAPECAEAVCYDGPERLTVRARPVAMKRAVANLVTNALKYGGAARIHLSRAENGLVRLVIEDDGPGIPESELEAVFAPFRRLEGSRNRETGGTGLGLTITRNILRAHGGDVVLRNRAGGGLSAIATLPG</sequence>
<dbReference type="EMBL" id="JAHYBZ010000009">
    <property type="protein sequence ID" value="MBW6400984.1"/>
    <property type="molecule type" value="Genomic_DNA"/>
</dbReference>
<organism evidence="18 19">
    <name type="scientific">Roseomonas alba</name>
    <dbReference type="NCBI Taxonomy" id="2846776"/>
    <lineage>
        <taxon>Bacteria</taxon>
        <taxon>Pseudomonadati</taxon>
        <taxon>Pseudomonadota</taxon>
        <taxon>Alphaproteobacteria</taxon>
        <taxon>Acetobacterales</taxon>
        <taxon>Roseomonadaceae</taxon>
        <taxon>Roseomonas</taxon>
    </lineage>
</organism>
<evidence type="ECO:0000256" key="8">
    <source>
        <dbReference type="ARBA" id="ARBA00022692"/>
    </source>
</evidence>
<keyword evidence="7" id="KW-0808">Transferase</keyword>
<evidence type="ECO:0000256" key="3">
    <source>
        <dbReference type="ARBA" id="ARBA00012438"/>
    </source>
</evidence>
<keyword evidence="13" id="KW-0902">Two-component regulatory system</keyword>
<dbReference type="InterPro" id="IPR003660">
    <property type="entry name" value="HAMP_dom"/>
</dbReference>
<dbReference type="InterPro" id="IPR005467">
    <property type="entry name" value="His_kinase_dom"/>
</dbReference>
<keyword evidence="5" id="KW-0997">Cell inner membrane</keyword>
<reference evidence="18 19" key="1">
    <citation type="submission" date="2021-07" db="EMBL/GenBank/DDBJ databases">
        <authorList>
            <person name="So Y."/>
        </authorList>
    </citation>
    <scope>NUCLEOTIDE SEQUENCE [LARGE SCALE GENOMIC DNA]</scope>
    <source>
        <strain evidence="18 19">HJA6</strain>
    </source>
</reference>
<dbReference type="PROSITE" id="PS50885">
    <property type="entry name" value="HAMP"/>
    <property type="match status" value="1"/>
</dbReference>
<dbReference type="CDD" id="cd00082">
    <property type="entry name" value="HisKA"/>
    <property type="match status" value="1"/>
</dbReference>
<comment type="catalytic activity">
    <reaction evidence="1">
        <text>ATP + protein L-histidine = ADP + protein N-phospho-L-histidine.</text>
        <dbReference type="EC" id="2.7.13.3"/>
    </reaction>
</comment>
<dbReference type="InterPro" id="IPR036097">
    <property type="entry name" value="HisK_dim/P_sf"/>
</dbReference>
<evidence type="ECO:0000256" key="4">
    <source>
        <dbReference type="ARBA" id="ARBA00022475"/>
    </source>
</evidence>
<dbReference type="InterPro" id="IPR004358">
    <property type="entry name" value="Sig_transdc_His_kin-like_C"/>
</dbReference>
<protein>
    <recommendedName>
        <fullName evidence="3">histidine kinase</fullName>
        <ecNumber evidence="3">2.7.13.3</ecNumber>
    </recommendedName>
</protein>
<keyword evidence="19" id="KW-1185">Reference proteome</keyword>
<dbReference type="CDD" id="cd06225">
    <property type="entry name" value="HAMP"/>
    <property type="match status" value="1"/>
</dbReference>
<comment type="caution">
    <text evidence="18">The sequence shown here is derived from an EMBL/GenBank/DDBJ whole genome shotgun (WGS) entry which is preliminary data.</text>
</comment>
<dbReference type="CDD" id="cd00075">
    <property type="entry name" value="HATPase"/>
    <property type="match status" value="1"/>
</dbReference>
<evidence type="ECO:0000256" key="5">
    <source>
        <dbReference type="ARBA" id="ARBA00022519"/>
    </source>
</evidence>
<dbReference type="SMART" id="SM00388">
    <property type="entry name" value="HisKA"/>
    <property type="match status" value="1"/>
</dbReference>
<keyword evidence="10" id="KW-0418">Kinase</keyword>
<evidence type="ECO:0000256" key="6">
    <source>
        <dbReference type="ARBA" id="ARBA00022553"/>
    </source>
</evidence>